<proteinExistence type="predicted"/>
<dbReference type="Proteomes" id="UP001066276">
    <property type="component" value="Chromosome 4_1"/>
</dbReference>
<feature type="region of interest" description="Disordered" evidence="1">
    <location>
        <begin position="1"/>
        <end position="28"/>
    </location>
</feature>
<organism evidence="2 3">
    <name type="scientific">Pleurodeles waltl</name>
    <name type="common">Iberian ribbed newt</name>
    <dbReference type="NCBI Taxonomy" id="8319"/>
    <lineage>
        <taxon>Eukaryota</taxon>
        <taxon>Metazoa</taxon>
        <taxon>Chordata</taxon>
        <taxon>Craniata</taxon>
        <taxon>Vertebrata</taxon>
        <taxon>Euteleostomi</taxon>
        <taxon>Amphibia</taxon>
        <taxon>Batrachia</taxon>
        <taxon>Caudata</taxon>
        <taxon>Salamandroidea</taxon>
        <taxon>Salamandridae</taxon>
        <taxon>Pleurodelinae</taxon>
        <taxon>Pleurodeles</taxon>
    </lineage>
</organism>
<gene>
    <name evidence="2" type="ORF">NDU88_004763</name>
</gene>
<sequence>MAGDWTPDTSSSEENEVDKLDTLKFGPGAGRNVTARALNKATPFTYLPLSQCHPLGYLGHGTRHMATKAVSWTKARRSSACVRLQRCKQHHRDIRSPLKCAATALRLRQGQEPTPVAHLRGTERIV</sequence>
<evidence type="ECO:0000313" key="2">
    <source>
        <dbReference type="EMBL" id="KAJ1172921.1"/>
    </source>
</evidence>
<reference evidence="2" key="1">
    <citation type="journal article" date="2022" name="bioRxiv">
        <title>Sequencing and chromosome-scale assembly of the giantPleurodeles waltlgenome.</title>
        <authorList>
            <person name="Brown T."/>
            <person name="Elewa A."/>
            <person name="Iarovenko S."/>
            <person name="Subramanian E."/>
            <person name="Araus A.J."/>
            <person name="Petzold A."/>
            <person name="Susuki M."/>
            <person name="Suzuki K.-i.T."/>
            <person name="Hayashi T."/>
            <person name="Toyoda A."/>
            <person name="Oliveira C."/>
            <person name="Osipova E."/>
            <person name="Leigh N.D."/>
            <person name="Simon A."/>
            <person name="Yun M.H."/>
        </authorList>
    </citation>
    <scope>NUCLEOTIDE SEQUENCE</scope>
    <source>
        <strain evidence="2">20211129_DDA</strain>
        <tissue evidence="2">Liver</tissue>
    </source>
</reference>
<evidence type="ECO:0000256" key="1">
    <source>
        <dbReference type="SAM" id="MobiDB-lite"/>
    </source>
</evidence>
<name>A0AAV7T912_PLEWA</name>
<accession>A0AAV7T912</accession>
<dbReference type="AlphaFoldDB" id="A0AAV7T912"/>
<protein>
    <submittedName>
        <fullName evidence="2">Uncharacterized protein</fullName>
    </submittedName>
</protein>
<comment type="caution">
    <text evidence="2">The sequence shown here is derived from an EMBL/GenBank/DDBJ whole genome shotgun (WGS) entry which is preliminary data.</text>
</comment>
<dbReference type="EMBL" id="JANPWB010000007">
    <property type="protein sequence ID" value="KAJ1172921.1"/>
    <property type="molecule type" value="Genomic_DNA"/>
</dbReference>
<keyword evidence="3" id="KW-1185">Reference proteome</keyword>
<evidence type="ECO:0000313" key="3">
    <source>
        <dbReference type="Proteomes" id="UP001066276"/>
    </source>
</evidence>